<evidence type="ECO:0000313" key="2">
    <source>
        <dbReference type="EMBL" id="POW09391.1"/>
    </source>
</evidence>
<accession>A0A2S4VIL2</accession>
<dbReference type="Proteomes" id="UP000238274">
    <property type="component" value="Unassembled WGS sequence"/>
</dbReference>
<comment type="caution">
    <text evidence="2">The sequence shown here is derived from an EMBL/GenBank/DDBJ whole genome shotgun (WGS) entry which is preliminary data.</text>
</comment>
<feature type="compositionally biased region" description="Polar residues" evidence="1">
    <location>
        <begin position="136"/>
        <end position="151"/>
    </location>
</feature>
<sequence>MVCRSELGGRTTPQNTNEFKKQMRMTRPGHLSRDQAVDCPRAALTGDETFAIRNNNEDPCRVSRLEQFSCRPDTIRGSIQNPKWICAPIHRFFKLSVLLLFSLSFKCPSESSHPSRLISTEIPASAIETDVKHGPTQANKNQGSHRLSADS</sequence>
<protein>
    <submittedName>
        <fullName evidence="2">Uncharacterized protein</fullName>
    </submittedName>
</protein>
<reference evidence="3" key="3">
    <citation type="journal article" date="2018" name="Mol. Plant Microbe Interact.">
        <title>Genome sequence resources for the wheat stripe rust pathogen (Puccinia striiformis f. sp. tritici) and the barley stripe rust pathogen (Puccinia striiformis f. sp. hordei).</title>
        <authorList>
            <person name="Xia C."/>
            <person name="Wang M."/>
            <person name="Yin C."/>
            <person name="Cornejo O.E."/>
            <person name="Hulbert S.H."/>
            <person name="Chen X."/>
        </authorList>
    </citation>
    <scope>NUCLEOTIDE SEQUENCE [LARGE SCALE GENOMIC DNA]</scope>
    <source>
        <strain evidence="3">93TX-2</strain>
    </source>
</reference>
<gene>
    <name evidence="2" type="ORF">PSHT_09142</name>
</gene>
<feature type="region of interest" description="Disordered" evidence="1">
    <location>
        <begin position="128"/>
        <end position="151"/>
    </location>
</feature>
<reference evidence="2 3" key="1">
    <citation type="submission" date="2017-12" db="EMBL/GenBank/DDBJ databases">
        <title>Gene loss provides genomic basis for host adaptation in cereal stripe rust fungi.</title>
        <authorList>
            <person name="Xia C."/>
        </authorList>
    </citation>
    <scope>NUCLEOTIDE SEQUENCE [LARGE SCALE GENOMIC DNA]</scope>
    <source>
        <strain evidence="2 3">93TX-2</strain>
    </source>
</reference>
<dbReference type="EMBL" id="PKSM01000128">
    <property type="protein sequence ID" value="POW09391.1"/>
    <property type="molecule type" value="Genomic_DNA"/>
</dbReference>
<organism evidence="2 3">
    <name type="scientific">Puccinia striiformis</name>
    <dbReference type="NCBI Taxonomy" id="27350"/>
    <lineage>
        <taxon>Eukaryota</taxon>
        <taxon>Fungi</taxon>
        <taxon>Dikarya</taxon>
        <taxon>Basidiomycota</taxon>
        <taxon>Pucciniomycotina</taxon>
        <taxon>Pucciniomycetes</taxon>
        <taxon>Pucciniales</taxon>
        <taxon>Pucciniaceae</taxon>
        <taxon>Puccinia</taxon>
    </lineage>
</organism>
<proteinExistence type="predicted"/>
<dbReference type="VEuPathDB" id="FungiDB:PSTT_00871"/>
<evidence type="ECO:0000256" key="1">
    <source>
        <dbReference type="SAM" id="MobiDB-lite"/>
    </source>
</evidence>
<evidence type="ECO:0000313" key="3">
    <source>
        <dbReference type="Proteomes" id="UP000238274"/>
    </source>
</evidence>
<keyword evidence="3" id="KW-1185">Reference proteome</keyword>
<dbReference type="AlphaFoldDB" id="A0A2S4VIL2"/>
<name>A0A2S4VIL2_9BASI</name>
<dbReference type="OrthoDB" id="2506495at2759"/>
<reference evidence="3" key="2">
    <citation type="journal article" date="2018" name="BMC Genomics">
        <title>Genomic insights into host adaptation between the wheat stripe rust pathogen (Puccinia striiformis f. sp. tritici) and the barley stripe rust pathogen (Puccinia striiformis f. sp. hordei).</title>
        <authorList>
            <person name="Xia C."/>
            <person name="Wang M."/>
            <person name="Yin C."/>
            <person name="Cornejo O.E."/>
            <person name="Hulbert S.H."/>
            <person name="Chen X."/>
        </authorList>
    </citation>
    <scope>NUCLEOTIDE SEQUENCE [LARGE SCALE GENOMIC DNA]</scope>
    <source>
        <strain evidence="3">93TX-2</strain>
    </source>
</reference>
<dbReference type="VEuPathDB" id="FungiDB:PSHT_09142"/>